<evidence type="ECO:0000313" key="2">
    <source>
        <dbReference type="EMBL" id="MBX45540.1"/>
    </source>
</evidence>
<feature type="signal peptide" evidence="1">
    <location>
        <begin position="1"/>
        <end position="18"/>
    </location>
</feature>
<feature type="chain" id="PRO_5015152353" evidence="1">
    <location>
        <begin position="19"/>
        <end position="32"/>
    </location>
</feature>
<evidence type="ECO:0000256" key="1">
    <source>
        <dbReference type="SAM" id="SignalP"/>
    </source>
</evidence>
<proteinExistence type="predicted"/>
<accession>A0A2P2NT01</accession>
<name>A0A2P2NT01_RHIMU</name>
<sequence>MQFSLLSLLLSWMHKSIASASCKKFGKIIFEA</sequence>
<reference evidence="2" key="1">
    <citation type="submission" date="2018-02" db="EMBL/GenBank/DDBJ databases">
        <title>Rhizophora mucronata_Transcriptome.</title>
        <authorList>
            <person name="Meera S.P."/>
            <person name="Sreeshan A."/>
            <person name="Augustine A."/>
        </authorList>
    </citation>
    <scope>NUCLEOTIDE SEQUENCE</scope>
    <source>
        <tissue evidence="2">Leaf</tissue>
    </source>
</reference>
<dbReference type="EMBL" id="GGEC01065056">
    <property type="protein sequence ID" value="MBX45540.1"/>
    <property type="molecule type" value="Transcribed_RNA"/>
</dbReference>
<dbReference type="AlphaFoldDB" id="A0A2P2NT01"/>
<organism evidence="2">
    <name type="scientific">Rhizophora mucronata</name>
    <name type="common">Asiatic mangrove</name>
    <dbReference type="NCBI Taxonomy" id="61149"/>
    <lineage>
        <taxon>Eukaryota</taxon>
        <taxon>Viridiplantae</taxon>
        <taxon>Streptophyta</taxon>
        <taxon>Embryophyta</taxon>
        <taxon>Tracheophyta</taxon>
        <taxon>Spermatophyta</taxon>
        <taxon>Magnoliopsida</taxon>
        <taxon>eudicotyledons</taxon>
        <taxon>Gunneridae</taxon>
        <taxon>Pentapetalae</taxon>
        <taxon>rosids</taxon>
        <taxon>fabids</taxon>
        <taxon>Malpighiales</taxon>
        <taxon>Rhizophoraceae</taxon>
        <taxon>Rhizophora</taxon>
    </lineage>
</organism>
<protein>
    <submittedName>
        <fullName evidence="2">Uncharacterized protein</fullName>
    </submittedName>
</protein>
<keyword evidence="1" id="KW-0732">Signal</keyword>